<dbReference type="PANTHER" id="PTHR28256:SF1">
    <property type="entry name" value="RIBONUCLEASES P_MRP PROTEIN SUBUNIT POP7"/>
    <property type="match status" value="1"/>
</dbReference>
<protein>
    <submittedName>
        <fullName evidence="5">Uncharacterized protein</fullName>
    </submittedName>
</protein>
<dbReference type="InterPro" id="IPR014612">
    <property type="entry name" value="Pop7/Rpp20"/>
</dbReference>
<keyword evidence="3" id="KW-0539">Nucleus</keyword>
<feature type="compositionally biased region" description="Low complexity" evidence="4">
    <location>
        <begin position="197"/>
        <end position="210"/>
    </location>
</feature>
<proteinExistence type="predicted"/>
<dbReference type="Pfam" id="PF12328">
    <property type="entry name" value="Rpp20"/>
    <property type="match status" value="1"/>
</dbReference>
<evidence type="ECO:0000313" key="6">
    <source>
        <dbReference type="Proteomes" id="UP001583186"/>
    </source>
</evidence>
<dbReference type="Gene3D" id="3.30.110.20">
    <property type="entry name" value="Alba-like domain"/>
    <property type="match status" value="1"/>
</dbReference>
<comment type="subcellular location">
    <subcellularLocation>
        <location evidence="1">Nucleus</location>
    </subcellularLocation>
</comment>
<keyword evidence="6" id="KW-1185">Reference proteome</keyword>
<reference evidence="5 6" key="1">
    <citation type="journal article" date="2024" name="IMA Fungus">
        <title>IMA Genome - F19 : A genome assembly and annotation guide to empower mycologists, including annotated draft genome sequences of Ceratocystis pirilliformis, Diaporthe australafricana, Fusarium ophioides, Paecilomyces lecythidis, and Sporothrix stenoceras.</title>
        <authorList>
            <person name="Aylward J."/>
            <person name="Wilson A.M."/>
            <person name="Visagie C.M."/>
            <person name="Spraker J."/>
            <person name="Barnes I."/>
            <person name="Buitendag C."/>
            <person name="Ceriani C."/>
            <person name="Del Mar Angel L."/>
            <person name="du Plessis D."/>
            <person name="Fuchs T."/>
            <person name="Gasser K."/>
            <person name="Kramer D."/>
            <person name="Li W."/>
            <person name="Munsamy K."/>
            <person name="Piso A."/>
            <person name="Price J.L."/>
            <person name="Sonnekus B."/>
            <person name="Thomas C."/>
            <person name="van der Nest A."/>
            <person name="van Dijk A."/>
            <person name="van Heerden A."/>
            <person name="van Vuuren N."/>
            <person name="Yilmaz N."/>
            <person name="Duong T.A."/>
            <person name="van der Merwe N.A."/>
            <person name="Wingfield M.J."/>
            <person name="Wingfield B.D."/>
        </authorList>
    </citation>
    <scope>NUCLEOTIDE SEQUENCE [LARGE SCALE GENOMIC DNA]</scope>
    <source>
        <strain evidence="5 6">CMW 5346</strain>
    </source>
</reference>
<evidence type="ECO:0000256" key="4">
    <source>
        <dbReference type="SAM" id="MobiDB-lite"/>
    </source>
</evidence>
<accession>A0ABR3YIS6</accession>
<dbReference type="InterPro" id="IPR036882">
    <property type="entry name" value="Alba-like_dom_sf"/>
</dbReference>
<sequence>MAASSTASRKATASAATESHEKQQSKDRVITRKRAILGRGQPALASVKPLAVLFVGTKAPFMSVVKRAIKTLDQGPGGSRWSSTKVKSLPERIAQAQEAPIHSATTTAAAGASAGASYKTARQREVVILGTGHVLSKLVLVAAWFQRQEGYVVTVRTRSAVSIDDVFTFVGGKQEGEDENDEETGDAIDEAADTMDVDVPSSTTTATAPTMSQPQKSTRLRNMSCLEVAVRLK</sequence>
<keyword evidence="2" id="KW-0819">tRNA processing</keyword>
<organism evidence="5 6">
    <name type="scientific">Sporothrix stenoceras</name>
    <dbReference type="NCBI Taxonomy" id="5173"/>
    <lineage>
        <taxon>Eukaryota</taxon>
        <taxon>Fungi</taxon>
        <taxon>Dikarya</taxon>
        <taxon>Ascomycota</taxon>
        <taxon>Pezizomycotina</taxon>
        <taxon>Sordariomycetes</taxon>
        <taxon>Sordariomycetidae</taxon>
        <taxon>Ophiostomatales</taxon>
        <taxon>Ophiostomataceae</taxon>
        <taxon>Sporothrix</taxon>
    </lineage>
</organism>
<dbReference type="PANTHER" id="PTHR28256">
    <property type="entry name" value="RIBONUCLEASES P/MRP PROTEIN SUBUNIT POP7"/>
    <property type="match status" value="1"/>
</dbReference>
<evidence type="ECO:0000256" key="2">
    <source>
        <dbReference type="ARBA" id="ARBA00022694"/>
    </source>
</evidence>
<evidence type="ECO:0000256" key="3">
    <source>
        <dbReference type="ARBA" id="ARBA00023242"/>
    </source>
</evidence>
<evidence type="ECO:0000313" key="5">
    <source>
        <dbReference type="EMBL" id="KAL1887930.1"/>
    </source>
</evidence>
<evidence type="ECO:0000256" key="1">
    <source>
        <dbReference type="ARBA" id="ARBA00004123"/>
    </source>
</evidence>
<dbReference type="Proteomes" id="UP001583186">
    <property type="component" value="Unassembled WGS sequence"/>
</dbReference>
<gene>
    <name evidence="5" type="ORF">Sste5346_009875</name>
</gene>
<comment type="caution">
    <text evidence="5">The sequence shown here is derived from an EMBL/GenBank/DDBJ whole genome shotgun (WGS) entry which is preliminary data.</text>
</comment>
<name>A0ABR3YIS6_9PEZI</name>
<dbReference type="EMBL" id="JAWCUI010000104">
    <property type="protein sequence ID" value="KAL1887930.1"/>
    <property type="molecule type" value="Genomic_DNA"/>
</dbReference>
<feature type="region of interest" description="Disordered" evidence="4">
    <location>
        <begin position="1"/>
        <end position="29"/>
    </location>
</feature>
<dbReference type="InterPro" id="IPR020241">
    <property type="entry name" value="RNase_P/MRP_Pop7_fungi"/>
</dbReference>
<feature type="compositionally biased region" description="Low complexity" evidence="4">
    <location>
        <begin position="1"/>
        <end position="17"/>
    </location>
</feature>
<feature type="compositionally biased region" description="Basic and acidic residues" evidence="4">
    <location>
        <begin position="18"/>
        <end position="29"/>
    </location>
</feature>
<feature type="region of interest" description="Disordered" evidence="4">
    <location>
        <begin position="191"/>
        <end position="219"/>
    </location>
</feature>